<dbReference type="EMBL" id="JBHSZI010000001">
    <property type="protein sequence ID" value="MFC7058999.1"/>
    <property type="molecule type" value="Genomic_DNA"/>
</dbReference>
<evidence type="ECO:0000313" key="1">
    <source>
        <dbReference type="EMBL" id="MFC7058999.1"/>
    </source>
</evidence>
<proteinExistence type="predicted"/>
<organism evidence="1 2">
    <name type="scientific">Halovenus salina</name>
    <dbReference type="NCBI Taxonomy" id="1510225"/>
    <lineage>
        <taxon>Archaea</taxon>
        <taxon>Methanobacteriati</taxon>
        <taxon>Methanobacteriota</taxon>
        <taxon>Stenosarchaea group</taxon>
        <taxon>Halobacteria</taxon>
        <taxon>Halobacteriales</taxon>
        <taxon>Haloarculaceae</taxon>
        <taxon>Halovenus</taxon>
    </lineage>
</organism>
<evidence type="ECO:0000313" key="2">
    <source>
        <dbReference type="Proteomes" id="UP001596445"/>
    </source>
</evidence>
<protein>
    <submittedName>
        <fullName evidence="1">Uncharacterized protein</fullName>
    </submittedName>
</protein>
<name>A0ABD5W3M7_9EURY</name>
<comment type="caution">
    <text evidence="1">The sequence shown here is derived from an EMBL/GenBank/DDBJ whole genome shotgun (WGS) entry which is preliminary data.</text>
</comment>
<sequence length="145" mass="16660">MTETRTTNSADAEWTHPIPKDIVLSVADEHEIDAKLLHTLLEEGSSVWDGHREDPEETFYALHFGPTGFRTFTVEGFLIAWGPDYHPKYLLRDVHLPDHAGDYHWEMSEVRLLMAVTQAHRRFAGRLHGRDSDDWCPVVIRGPSE</sequence>
<dbReference type="Proteomes" id="UP001596445">
    <property type="component" value="Unassembled WGS sequence"/>
</dbReference>
<keyword evidence="2" id="KW-1185">Reference proteome</keyword>
<dbReference type="AlphaFoldDB" id="A0ABD5W3M7"/>
<accession>A0ABD5W3M7</accession>
<reference evidence="1 2" key="1">
    <citation type="journal article" date="2019" name="Int. J. Syst. Evol. Microbiol.">
        <title>The Global Catalogue of Microorganisms (GCM) 10K type strain sequencing project: providing services to taxonomists for standard genome sequencing and annotation.</title>
        <authorList>
            <consortium name="The Broad Institute Genomics Platform"/>
            <consortium name="The Broad Institute Genome Sequencing Center for Infectious Disease"/>
            <person name="Wu L."/>
            <person name="Ma J."/>
        </authorList>
    </citation>
    <scope>NUCLEOTIDE SEQUENCE [LARGE SCALE GENOMIC DNA]</scope>
    <source>
        <strain evidence="1 2">JCM 30072</strain>
    </source>
</reference>
<gene>
    <name evidence="1" type="ORF">ACFQQG_13455</name>
</gene>
<dbReference type="RefSeq" id="WP_382185969.1">
    <property type="nucleotide sequence ID" value="NZ_JBHSZI010000001.1"/>
</dbReference>